<reference evidence="4 5" key="1">
    <citation type="submission" date="2020-08" db="EMBL/GenBank/DDBJ databases">
        <title>Sequencing the genomes of 1000 actinobacteria strains.</title>
        <authorList>
            <person name="Klenk H.-P."/>
        </authorList>
    </citation>
    <scope>NUCLEOTIDE SEQUENCE [LARGE SCALE GENOMIC DNA]</scope>
    <source>
        <strain evidence="4 5">DSM 105369</strain>
    </source>
</reference>
<dbReference type="InterPro" id="IPR041664">
    <property type="entry name" value="AAA_16"/>
</dbReference>
<name>A0A839N7B8_9MICO</name>
<dbReference type="EMBL" id="JACHVQ010000002">
    <property type="protein sequence ID" value="MBB2892649.1"/>
    <property type="molecule type" value="Genomic_DNA"/>
</dbReference>
<keyword evidence="2" id="KW-0067">ATP-binding</keyword>
<dbReference type="PANTHER" id="PTHR16305:SF28">
    <property type="entry name" value="GUANYLATE CYCLASE DOMAIN-CONTAINING PROTEIN"/>
    <property type="match status" value="1"/>
</dbReference>
<dbReference type="SMART" id="SM00421">
    <property type="entry name" value="HTH_LUXR"/>
    <property type="match status" value="1"/>
</dbReference>
<dbReference type="PANTHER" id="PTHR16305">
    <property type="entry name" value="TESTICULAR SOLUBLE ADENYLYL CYCLASE"/>
    <property type="match status" value="1"/>
</dbReference>
<dbReference type="Gene3D" id="3.40.50.300">
    <property type="entry name" value="P-loop containing nucleotide triphosphate hydrolases"/>
    <property type="match status" value="1"/>
</dbReference>
<dbReference type="GO" id="GO:0006355">
    <property type="term" value="P:regulation of DNA-templated transcription"/>
    <property type="evidence" value="ECO:0007669"/>
    <property type="project" value="InterPro"/>
</dbReference>
<dbReference type="CDD" id="cd06170">
    <property type="entry name" value="LuxR_C_like"/>
    <property type="match status" value="1"/>
</dbReference>
<comment type="caution">
    <text evidence="4">The sequence shown here is derived from an EMBL/GenBank/DDBJ whole genome shotgun (WGS) entry which is preliminary data.</text>
</comment>
<keyword evidence="1" id="KW-0547">Nucleotide-binding</keyword>
<dbReference type="Proteomes" id="UP000559182">
    <property type="component" value="Unassembled WGS sequence"/>
</dbReference>
<keyword evidence="5" id="KW-1185">Reference proteome</keyword>
<dbReference type="Gene3D" id="1.10.10.10">
    <property type="entry name" value="Winged helix-like DNA-binding domain superfamily/Winged helix DNA-binding domain"/>
    <property type="match status" value="1"/>
</dbReference>
<protein>
    <submittedName>
        <fullName evidence="4">DNA-binding CsgD family transcriptional regulator</fullName>
    </submittedName>
</protein>
<dbReference type="Pfam" id="PF00196">
    <property type="entry name" value="GerE"/>
    <property type="match status" value="1"/>
</dbReference>
<feature type="domain" description="HTH luxR-type" evidence="3">
    <location>
        <begin position="815"/>
        <end position="880"/>
    </location>
</feature>
<dbReference type="InterPro" id="IPR000792">
    <property type="entry name" value="Tscrpt_reg_LuxR_C"/>
</dbReference>
<organism evidence="4 5">
    <name type="scientific">Flexivirga oryzae</name>
    <dbReference type="NCBI Taxonomy" id="1794944"/>
    <lineage>
        <taxon>Bacteria</taxon>
        <taxon>Bacillati</taxon>
        <taxon>Actinomycetota</taxon>
        <taxon>Actinomycetes</taxon>
        <taxon>Micrococcales</taxon>
        <taxon>Dermacoccaceae</taxon>
        <taxon>Flexivirga</taxon>
    </lineage>
</organism>
<proteinExistence type="predicted"/>
<dbReference type="SMART" id="SM00382">
    <property type="entry name" value="AAA"/>
    <property type="match status" value="1"/>
</dbReference>
<dbReference type="InterPro" id="IPR016032">
    <property type="entry name" value="Sig_transdc_resp-reg_C-effctor"/>
</dbReference>
<dbReference type="PRINTS" id="PR00038">
    <property type="entry name" value="HTHLUXR"/>
</dbReference>
<dbReference type="InterPro" id="IPR027417">
    <property type="entry name" value="P-loop_NTPase"/>
</dbReference>
<evidence type="ECO:0000313" key="4">
    <source>
        <dbReference type="EMBL" id="MBB2892649.1"/>
    </source>
</evidence>
<dbReference type="SUPFAM" id="SSF52540">
    <property type="entry name" value="P-loop containing nucleoside triphosphate hydrolases"/>
    <property type="match status" value="1"/>
</dbReference>
<sequence length="880" mass="92946">MAARWPLVGRAEELALVSEALGDPAGRCVVLSGRAGVGKTRLARELADNARGQRWQVRWAIGTEQTREVPLGAVAPLLPGTMPDAGDSDRFRLLGWARRCLTAGGSSRELLVIDDAPLLDDLTAALVQQLVRGGDAVRLLLTARDDDIPAWLAALARDDRVEHVQIQELAEDDVSVLTESVLGGAVDAATLALLWAHSSGNPLWLRQLVAQGTDDGALQRRADVWRWDGPIGGGGLRQLLADRMDRLPEDEQRALQIVAVGEPLPLPVGDELGVGRQIDELAQRSLIEEDGTGRLRMAHPLYGSVVRAALGTLARTTIELRLADAFTRRRLVSGPDVVRVAGWRLEGGDISDKALMVDAAQRALLLDAGLAERFARVAVSGAKPTFESMHVLGRALFDQRRGAEADRVYRRLLRSPLTREERMGVTLETAMSRAWSQHDAATAVRLLVEAEHDPEFAPYVPLIAGMRAAVEVFRGAPNAALDAALDIAQDPDGEVRVRVLASLAVVPALVIAGRVCEAVALVEWARAAAPSQEFSGAVPYGPTYANAQLEWEYAYALRWSGQIGEAVSTATDSLHRAALETARHTQSYGLLNAAVGGASLAAGNVRGALGALRAAASALRESDANGTVVSCLADLARAEALAGNTDFAREVLDEANDRLTPATCIFAASVARARSVVLATAGNLPQARSEAIAGAERARNAGQLVLEAACLHLVARFDDAAAVEERLAILSGATDAGLVALFAAHAAASAGGGAGELRAVAERFAEAGALMLAAQASAEAARAERRAGHAAAANRMAQASRAYSAQCPGAPKPLLLVEPIALTARERNIVDLARRGSTNQEIADLLVVSVRTVESHLQHAYRKLGVAGRSELVAAPEEPG</sequence>
<dbReference type="PROSITE" id="PS00622">
    <property type="entry name" value="HTH_LUXR_1"/>
    <property type="match status" value="1"/>
</dbReference>
<keyword evidence="4" id="KW-0238">DNA-binding</keyword>
<dbReference type="InterPro" id="IPR036388">
    <property type="entry name" value="WH-like_DNA-bd_sf"/>
</dbReference>
<dbReference type="RefSeq" id="WP_183321069.1">
    <property type="nucleotide sequence ID" value="NZ_JACHVQ010000002.1"/>
</dbReference>
<gene>
    <name evidence="4" type="ORF">FHU39_002667</name>
</gene>
<dbReference type="GO" id="GO:0005524">
    <property type="term" value="F:ATP binding"/>
    <property type="evidence" value="ECO:0007669"/>
    <property type="project" value="UniProtKB-KW"/>
</dbReference>
<evidence type="ECO:0000256" key="1">
    <source>
        <dbReference type="ARBA" id="ARBA00022741"/>
    </source>
</evidence>
<dbReference type="Pfam" id="PF13191">
    <property type="entry name" value="AAA_16"/>
    <property type="match status" value="1"/>
</dbReference>
<dbReference type="InterPro" id="IPR003593">
    <property type="entry name" value="AAA+_ATPase"/>
</dbReference>
<dbReference type="AlphaFoldDB" id="A0A839N7B8"/>
<evidence type="ECO:0000256" key="2">
    <source>
        <dbReference type="ARBA" id="ARBA00022840"/>
    </source>
</evidence>
<evidence type="ECO:0000313" key="5">
    <source>
        <dbReference type="Proteomes" id="UP000559182"/>
    </source>
</evidence>
<dbReference type="GO" id="GO:0003677">
    <property type="term" value="F:DNA binding"/>
    <property type="evidence" value="ECO:0007669"/>
    <property type="project" value="UniProtKB-KW"/>
</dbReference>
<dbReference type="SUPFAM" id="SSF46894">
    <property type="entry name" value="C-terminal effector domain of the bipartite response regulators"/>
    <property type="match status" value="1"/>
</dbReference>
<dbReference type="GO" id="GO:0005737">
    <property type="term" value="C:cytoplasm"/>
    <property type="evidence" value="ECO:0007669"/>
    <property type="project" value="TreeGrafter"/>
</dbReference>
<dbReference type="GO" id="GO:0004016">
    <property type="term" value="F:adenylate cyclase activity"/>
    <property type="evidence" value="ECO:0007669"/>
    <property type="project" value="TreeGrafter"/>
</dbReference>
<accession>A0A839N7B8</accession>
<dbReference type="PROSITE" id="PS50043">
    <property type="entry name" value="HTH_LUXR_2"/>
    <property type="match status" value="1"/>
</dbReference>
<evidence type="ECO:0000259" key="3">
    <source>
        <dbReference type="PROSITE" id="PS50043"/>
    </source>
</evidence>